<dbReference type="AlphaFoldDB" id="A0A3M5VTQ5"/>
<dbReference type="EMBL" id="RBUA01000413">
    <property type="protein sequence ID" value="RMU61128.1"/>
    <property type="molecule type" value="Genomic_DNA"/>
</dbReference>
<organism evidence="1 2">
    <name type="scientific">Pseudomonas syringae pv. avii</name>
    <dbReference type="NCBI Taxonomy" id="663959"/>
    <lineage>
        <taxon>Bacteria</taxon>
        <taxon>Pseudomonadati</taxon>
        <taxon>Pseudomonadota</taxon>
        <taxon>Gammaproteobacteria</taxon>
        <taxon>Pseudomonadales</taxon>
        <taxon>Pseudomonadaceae</taxon>
        <taxon>Pseudomonas</taxon>
        <taxon>Pseudomonas syringae</taxon>
    </lineage>
</organism>
<evidence type="ECO:0000313" key="1">
    <source>
        <dbReference type="EMBL" id="RMU61128.1"/>
    </source>
</evidence>
<proteinExistence type="predicted"/>
<dbReference type="Proteomes" id="UP000280395">
    <property type="component" value="Unassembled WGS sequence"/>
</dbReference>
<reference evidence="1 2" key="1">
    <citation type="submission" date="2018-08" db="EMBL/GenBank/DDBJ databases">
        <title>Recombination of ecologically and evolutionarily significant loci maintains genetic cohesion in the Pseudomonas syringae species complex.</title>
        <authorList>
            <person name="Dillon M."/>
            <person name="Thakur S."/>
            <person name="Almeida R.N.D."/>
            <person name="Weir B.S."/>
            <person name="Guttman D.S."/>
        </authorList>
    </citation>
    <scope>NUCLEOTIDE SEQUENCE [LARGE SCALE GENOMIC DNA]</scope>
    <source>
        <strain evidence="1 2">ICMP 14479</strain>
    </source>
</reference>
<sequence length="71" mass="7936">MRFDTQQRLRLELAQCFAHGHPADAKQRCQFLLAQGCATGKAAIDNGISQFFFNHGSGKVRRRLLIAQYGA</sequence>
<accession>A0A3M5VTQ5</accession>
<evidence type="ECO:0000313" key="2">
    <source>
        <dbReference type="Proteomes" id="UP000280395"/>
    </source>
</evidence>
<comment type="caution">
    <text evidence="1">The sequence shown here is derived from an EMBL/GenBank/DDBJ whole genome shotgun (WGS) entry which is preliminary data.</text>
</comment>
<protein>
    <submittedName>
        <fullName evidence="1">Uncharacterized protein</fullName>
    </submittedName>
</protein>
<gene>
    <name evidence="1" type="ORF">ALP29_200912</name>
</gene>
<name>A0A3M5VTQ5_PSESX</name>